<dbReference type="Proteomes" id="UP000000268">
    <property type="component" value="Chromosome"/>
</dbReference>
<dbReference type="Pfam" id="PF07466">
    <property type="entry name" value="DUF1517"/>
    <property type="match status" value="1"/>
</dbReference>
<dbReference type="InterPro" id="IPR010903">
    <property type="entry name" value="DUF1517"/>
</dbReference>
<dbReference type="HOGENOM" id="CLU_047333_0_1_3"/>
<dbReference type="EMBL" id="CP000828">
    <property type="protein sequence ID" value="ABW29623.1"/>
    <property type="molecule type" value="Genomic_DNA"/>
</dbReference>
<feature type="compositionally biased region" description="Low complexity" evidence="1">
    <location>
        <begin position="45"/>
        <end position="62"/>
    </location>
</feature>
<feature type="transmembrane region" description="Helical" evidence="2">
    <location>
        <begin position="85"/>
        <end position="111"/>
    </location>
</feature>
<keyword evidence="3" id="KW-0732">Signal</keyword>
<gene>
    <name evidence="4" type="ordered locus">AM1_4649</name>
</gene>
<dbReference type="PANTHER" id="PTHR33975:SF2">
    <property type="entry name" value="MYELIN-ASSOCIATED OLIGODENDROCYTE BASIC PROTEIN"/>
    <property type="match status" value="1"/>
</dbReference>
<keyword evidence="5" id="KW-1185">Reference proteome</keyword>
<sequence length="326" mass="34797">MNKKRPIYKTFSRLLVAIALVGVLVFSNADAALAARTGGRISGGSFRRSVPSRSYRSSPSRGYSGGYSRGGYARGGYGGGFGFPFLIPFFGFGGGGLFSILILIAVANFLVSSFRNIAGDGEGISLRGNSYDQNAANPSVTVSKIQVGLLAEARGLKADLDRIAQTGNTGSSTGLAKVLQETNLALLRHPEYWVYASAESEQTRLVSAEAKFNHLALTERSKFQAETLSNVKQQIQDTIGTLTKTPDTLTQAPGEYIVVTLVVAAQGKQKLPDIKSDQDLRQALNQVGSVSSDQLLALEVLWTPQAESDTLSADDLVAAYPHLKMI</sequence>
<keyword evidence="2" id="KW-0812">Transmembrane</keyword>
<feature type="region of interest" description="Disordered" evidence="1">
    <location>
        <begin position="45"/>
        <end position="65"/>
    </location>
</feature>
<evidence type="ECO:0000313" key="4">
    <source>
        <dbReference type="EMBL" id="ABW29623.1"/>
    </source>
</evidence>
<keyword evidence="2" id="KW-0472">Membrane</keyword>
<organism evidence="4 5">
    <name type="scientific">Acaryochloris marina (strain MBIC 11017)</name>
    <dbReference type="NCBI Taxonomy" id="329726"/>
    <lineage>
        <taxon>Bacteria</taxon>
        <taxon>Bacillati</taxon>
        <taxon>Cyanobacteriota</taxon>
        <taxon>Cyanophyceae</taxon>
        <taxon>Acaryochloridales</taxon>
        <taxon>Acaryochloridaceae</taxon>
        <taxon>Acaryochloris</taxon>
    </lineage>
</organism>
<dbReference type="STRING" id="329726.AM1_4649"/>
<evidence type="ECO:0000256" key="1">
    <source>
        <dbReference type="SAM" id="MobiDB-lite"/>
    </source>
</evidence>
<reference evidence="4 5" key="1">
    <citation type="journal article" date="2008" name="Proc. Natl. Acad. Sci. U.S.A.">
        <title>Niche adaptation and genome expansion in the chlorophyll d-producing cyanobacterium Acaryochloris marina.</title>
        <authorList>
            <person name="Swingley W.D."/>
            <person name="Chen M."/>
            <person name="Cheung P.C."/>
            <person name="Conrad A.L."/>
            <person name="Dejesa L.C."/>
            <person name="Hao J."/>
            <person name="Honchak B.M."/>
            <person name="Karbach L.E."/>
            <person name="Kurdoglu A."/>
            <person name="Lahiri S."/>
            <person name="Mastrian S.D."/>
            <person name="Miyashita H."/>
            <person name="Page L."/>
            <person name="Ramakrishna P."/>
            <person name="Satoh S."/>
            <person name="Sattley W.M."/>
            <person name="Shimada Y."/>
            <person name="Taylor H.L."/>
            <person name="Tomo T."/>
            <person name="Tsuchiya T."/>
            <person name="Wang Z.T."/>
            <person name="Raymond J."/>
            <person name="Mimuro M."/>
            <person name="Blankenship R.E."/>
            <person name="Touchman J.W."/>
        </authorList>
    </citation>
    <scope>NUCLEOTIDE SEQUENCE [LARGE SCALE GENOMIC DNA]</scope>
    <source>
        <strain evidence="5">MBIC 11017</strain>
    </source>
</reference>
<evidence type="ECO:0008006" key="6">
    <source>
        <dbReference type="Google" id="ProtNLM"/>
    </source>
</evidence>
<dbReference type="OrthoDB" id="459043at2"/>
<dbReference type="KEGG" id="amr:AM1_4649"/>
<protein>
    <recommendedName>
        <fullName evidence="6">DUF1517 domain-containing protein</fullName>
    </recommendedName>
</protein>
<feature type="chain" id="PRO_5002746612" description="DUF1517 domain-containing protein" evidence="3">
    <location>
        <begin position="32"/>
        <end position="326"/>
    </location>
</feature>
<proteinExistence type="predicted"/>
<evidence type="ECO:0000256" key="3">
    <source>
        <dbReference type="SAM" id="SignalP"/>
    </source>
</evidence>
<name>B0C0D1_ACAM1</name>
<dbReference type="InterPro" id="IPR053023">
    <property type="entry name" value="FLAP_modulator"/>
</dbReference>
<evidence type="ECO:0000313" key="5">
    <source>
        <dbReference type="Proteomes" id="UP000000268"/>
    </source>
</evidence>
<dbReference type="AlphaFoldDB" id="B0C0D1"/>
<dbReference type="RefSeq" id="WP_012164925.1">
    <property type="nucleotide sequence ID" value="NC_009925.1"/>
</dbReference>
<feature type="signal peptide" evidence="3">
    <location>
        <begin position="1"/>
        <end position="31"/>
    </location>
</feature>
<accession>B0C0D1</accession>
<dbReference type="eggNOG" id="COG4371">
    <property type="taxonomic scope" value="Bacteria"/>
</dbReference>
<keyword evidence="2" id="KW-1133">Transmembrane helix</keyword>
<dbReference type="PIRSF" id="PIRSF037221">
    <property type="entry name" value="DUF1517"/>
    <property type="match status" value="1"/>
</dbReference>
<evidence type="ECO:0000256" key="2">
    <source>
        <dbReference type="SAM" id="Phobius"/>
    </source>
</evidence>
<dbReference type="PANTHER" id="PTHR33975">
    <property type="entry name" value="MYELIN-ASSOCIATED OLIGODENDROCYTE BASIC PROTEIN"/>
    <property type="match status" value="1"/>
</dbReference>